<dbReference type="InterPro" id="IPR051546">
    <property type="entry name" value="Aspartate_Ammonia-Lyase"/>
</dbReference>
<dbReference type="Gene3D" id="1.10.275.10">
    <property type="entry name" value="Fumarase/aspartase (N-terminal domain)"/>
    <property type="match status" value="1"/>
</dbReference>
<dbReference type="SUPFAM" id="SSF48557">
    <property type="entry name" value="L-aspartase-like"/>
    <property type="match status" value="1"/>
</dbReference>
<sequence>MSEGKASRVERDYFGEVEIPDGKRYGVLTVRAMENLSFSGKPLAQKEAFVRAMLEVKKAAAMMNMRTAELSEAKGQAIVRACDALLDAQDYSDFVVDAYHGGGGIATNVNVNEVIAYVAGMAVRATEDVNASQSTADACHTTLHIALYREFAELDARLLGLVDVTADVTARFAEMETISRTCMQDAMRIRQGERFSGYTAVLKRRRDKIRMEMPRLLTVNLGKTVLGSGVGASDAYRDGITTCLRDVTGLPLVMTANGFDTAQNVDLLADLADVVKLYAETLIKFCQDLRFLSSGPEAGIGELILPAFMAGSTFFPGKVNPVVPETVMQGAFSIIGKIETIHLCYRHSDTDLNVFEHMAGMTLMEAISELGAITDLLGERCLKDITANQAKCAEYANALIPLVVDLKAHYSYTEVQTLLTTKTKTELVEILKGVTNR</sequence>
<reference evidence="4 5" key="1">
    <citation type="submission" date="2020-03" db="EMBL/GenBank/DDBJ databases">
        <title>Soil Listeria distribution.</title>
        <authorList>
            <person name="Liao J."/>
            <person name="Wiedmann M."/>
        </authorList>
    </citation>
    <scope>NUCLEOTIDE SEQUENCE [LARGE SCALE GENOMIC DNA]</scope>
    <source>
        <strain evidence="4 5">FSL L7-1681</strain>
    </source>
</reference>
<gene>
    <name evidence="4" type="ORF">HB847_10130</name>
</gene>
<dbReference type="AlphaFoldDB" id="A0A841XZS8"/>
<evidence type="ECO:0000259" key="3">
    <source>
        <dbReference type="Pfam" id="PF00206"/>
    </source>
</evidence>
<dbReference type="GO" id="GO:0008797">
    <property type="term" value="F:aspartate ammonia-lyase activity"/>
    <property type="evidence" value="ECO:0007669"/>
    <property type="project" value="TreeGrafter"/>
</dbReference>
<dbReference type="RefSeq" id="WP_185377134.1">
    <property type="nucleotide sequence ID" value="NZ_JAARPL010000006.1"/>
</dbReference>
<keyword evidence="2 4" id="KW-0456">Lyase</keyword>
<evidence type="ECO:0000313" key="5">
    <source>
        <dbReference type="Proteomes" id="UP000591929"/>
    </source>
</evidence>
<evidence type="ECO:0000313" key="4">
    <source>
        <dbReference type="EMBL" id="MBC1372721.1"/>
    </source>
</evidence>
<accession>A0A841XZS8</accession>
<name>A0A841XZS8_9LIST</name>
<evidence type="ECO:0000256" key="2">
    <source>
        <dbReference type="ARBA" id="ARBA00023239"/>
    </source>
</evidence>
<keyword evidence="1" id="KW-0963">Cytoplasm</keyword>
<dbReference type="InterPro" id="IPR022761">
    <property type="entry name" value="Fumarate_lyase_N"/>
</dbReference>
<protein>
    <submittedName>
        <fullName evidence="4">Aspartate ammonia-lyase</fullName>
    </submittedName>
</protein>
<comment type="caution">
    <text evidence="4">The sequence shown here is derived from an EMBL/GenBank/DDBJ whole genome shotgun (WGS) entry which is preliminary data.</text>
</comment>
<dbReference type="Gene3D" id="1.20.200.10">
    <property type="entry name" value="Fumarase/aspartase (Central domain)"/>
    <property type="match status" value="1"/>
</dbReference>
<feature type="domain" description="Fumarate lyase N-terminal" evidence="3">
    <location>
        <begin position="16"/>
        <end position="336"/>
    </location>
</feature>
<dbReference type="PANTHER" id="PTHR42696:SF2">
    <property type="entry name" value="ASPARTATE AMMONIA-LYASE"/>
    <property type="match status" value="1"/>
</dbReference>
<evidence type="ECO:0000256" key="1">
    <source>
        <dbReference type="ARBA" id="ARBA00022490"/>
    </source>
</evidence>
<dbReference type="PANTHER" id="PTHR42696">
    <property type="entry name" value="ASPARTATE AMMONIA-LYASE"/>
    <property type="match status" value="1"/>
</dbReference>
<dbReference type="InterPro" id="IPR000362">
    <property type="entry name" value="Fumarate_lyase_fam"/>
</dbReference>
<dbReference type="InterPro" id="IPR008948">
    <property type="entry name" value="L-Aspartase-like"/>
</dbReference>
<dbReference type="Pfam" id="PF00206">
    <property type="entry name" value="Lyase_1"/>
    <property type="match status" value="1"/>
</dbReference>
<dbReference type="InterPro" id="IPR024083">
    <property type="entry name" value="Fumarase/histidase_N"/>
</dbReference>
<dbReference type="Proteomes" id="UP000591929">
    <property type="component" value="Unassembled WGS sequence"/>
</dbReference>
<dbReference type="PRINTS" id="PR00149">
    <property type="entry name" value="FUMRATELYASE"/>
</dbReference>
<dbReference type="GO" id="GO:0006531">
    <property type="term" value="P:aspartate metabolic process"/>
    <property type="evidence" value="ECO:0007669"/>
    <property type="project" value="TreeGrafter"/>
</dbReference>
<organism evidence="4 5">
    <name type="scientific">Listeria booriae</name>
    <dbReference type="NCBI Taxonomy" id="1552123"/>
    <lineage>
        <taxon>Bacteria</taxon>
        <taxon>Bacillati</taxon>
        <taxon>Bacillota</taxon>
        <taxon>Bacilli</taxon>
        <taxon>Bacillales</taxon>
        <taxon>Listeriaceae</taxon>
        <taxon>Listeria</taxon>
    </lineage>
</organism>
<dbReference type="GO" id="GO:0005829">
    <property type="term" value="C:cytosol"/>
    <property type="evidence" value="ECO:0007669"/>
    <property type="project" value="TreeGrafter"/>
</dbReference>
<dbReference type="EMBL" id="JAARPL010000006">
    <property type="protein sequence ID" value="MBC1372721.1"/>
    <property type="molecule type" value="Genomic_DNA"/>
</dbReference>
<proteinExistence type="predicted"/>